<evidence type="ECO:0000256" key="1">
    <source>
        <dbReference type="SAM" id="MobiDB-lite"/>
    </source>
</evidence>
<dbReference type="PANTHER" id="PTHR35021:SF8">
    <property type="entry name" value="FIBER PROTEIN FB17"/>
    <property type="match status" value="1"/>
</dbReference>
<comment type="caution">
    <text evidence="2">The sequence shown here is derived from an EMBL/GenBank/DDBJ whole genome shotgun (WGS) entry which is preliminary data.</text>
</comment>
<feature type="compositionally biased region" description="Basic and acidic residues" evidence="1">
    <location>
        <begin position="34"/>
        <end position="47"/>
    </location>
</feature>
<evidence type="ECO:0000313" key="3">
    <source>
        <dbReference type="Proteomes" id="UP001472677"/>
    </source>
</evidence>
<accession>A0ABR2DXN0</accession>
<gene>
    <name evidence="2" type="ORF">V6N12_027305</name>
</gene>
<sequence>MHLIFPHICGSALQHLSMATGDDCGRSGRRGRPRHDESPDNQREKKRVIDKQARLENRDVLVELTEAAPQIKQMLEAFNSVNIGELKEAMEGLGTVSDGTKEIKVLVEQIKDGLREAATMAPRALCEQCNQNLGQGTAQIEAFLSPTPCLAPPPYPARFDENDERFYQEVENFFLQWNGNTKRQGAISDFQGLQEETNEHGFPPSLRPIQTKIMAAYGDITRDMTLSDCAALPTIIKFYATVKNMDELRQVEDVCMEKLRRWRDAIIDAQQIGLIVPFAEVHLKRIAHAYVASKPGVPTLDDQKKKLEAELDRIGKMLEQQLWSRSEATVFRDKPLNAGLFPDEVGSLSEQLMNNC</sequence>
<feature type="region of interest" description="Disordered" evidence="1">
    <location>
        <begin position="20"/>
        <end position="47"/>
    </location>
</feature>
<reference evidence="2 3" key="1">
    <citation type="journal article" date="2024" name="G3 (Bethesda)">
        <title>Genome assembly of Hibiscus sabdariffa L. provides insights into metabolisms of medicinal natural products.</title>
        <authorList>
            <person name="Kim T."/>
        </authorList>
    </citation>
    <scope>NUCLEOTIDE SEQUENCE [LARGE SCALE GENOMIC DNA]</scope>
    <source>
        <strain evidence="2">TK-2024</strain>
        <tissue evidence="2">Old leaves</tissue>
    </source>
</reference>
<evidence type="ECO:0000313" key="2">
    <source>
        <dbReference type="EMBL" id="KAK8546525.1"/>
    </source>
</evidence>
<proteinExistence type="predicted"/>
<dbReference type="Proteomes" id="UP001472677">
    <property type="component" value="Unassembled WGS sequence"/>
</dbReference>
<keyword evidence="3" id="KW-1185">Reference proteome</keyword>
<dbReference type="EMBL" id="JBBPBM010000023">
    <property type="protein sequence ID" value="KAK8546525.1"/>
    <property type="molecule type" value="Genomic_DNA"/>
</dbReference>
<dbReference type="PANTHER" id="PTHR35021">
    <property type="match status" value="1"/>
</dbReference>
<protein>
    <submittedName>
        <fullName evidence="2">Uncharacterized protein</fullName>
    </submittedName>
</protein>
<name>A0ABR2DXN0_9ROSI</name>
<organism evidence="2 3">
    <name type="scientific">Hibiscus sabdariffa</name>
    <name type="common">roselle</name>
    <dbReference type="NCBI Taxonomy" id="183260"/>
    <lineage>
        <taxon>Eukaryota</taxon>
        <taxon>Viridiplantae</taxon>
        <taxon>Streptophyta</taxon>
        <taxon>Embryophyta</taxon>
        <taxon>Tracheophyta</taxon>
        <taxon>Spermatophyta</taxon>
        <taxon>Magnoliopsida</taxon>
        <taxon>eudicotyledons</taxon>
        <taxon>Gunneridae</taxon>
        <taxon>Pentapetalae</taxon>
        <taxon>rosids</taxon>
        <taxon>malvids</taxon>
        <taxon>Malvales</taxon>
        <taxon>Malvaceae</taxon>
        <taxon>Malvoideae</taxon>
        <taxon>Hibiscus</taxon>
    </lineage>
</organism>